<evidence type="ECO:0008006" key="3">
    <source>
        <dbReference type="Google" id="ProtNLM"/>
    </source>
</evidence>
<keyword evidence="2" id="KW-0614">Plasmid</keyword>
<name>A0AB39R6E5_9ACTN</name>
<protein>
    <recommendedName>
        <fullName evidence="3">ATP-binding protein</fullName>
    </recommendedName>
</protein>
<proteinExistence type="predicted"/>
<dbReference type="InterPro" id="IPR036890">
    <property type="entry name" value="HATPase_C_sf"/>
</dbReference>
<sequence>MPTPSIRPVSAREQTTVQPRPEHVSELPYPIADDYVKDWTSGRALVELIANALDEDPHTVVAWKDGVLTIHDQGPGIPRTGLLLGASRKTSEQIGQFGEGKKLAALVLARDPRIGTVQFDTVGYSFTPVLKPSTYLTDVPGLDDGRQTLVLHYEYWTTNRERGTLITVACPQKVAEDAVSRVRYLNNPAYRPPQDRAEIILDGQPGRIFVGGILVSIDSRLAASYDLPLTTAKGEQNRDRTIVDGVALENHIRSALAASADPDVIARFVDRALNGPRLSAAETYFEYVSDFAVRRAFREHAQTLWNDDEVYHNAAGTAVEDELHLQGRGVTCVTSKLSRSPHSALMRLLGIRPVSEALAHHDRQYPKTQWLRPDQVSAERRRTLDLASAVFRSIFGLDSLGKVKVYREDEASTRYCTSGIYLSATDVTGVKESTLDDLDGTLRVVFHEGGHRRAAREGYLNSSDRSEGFELAMTDMGGRLLRLVTSPEPRSLPLLDAMAWQGVPLPPGAYMADATDLRGRRQNQPTVAQIRRAKRLQAAPEPRRLLAGLAEQRITAVLRERGLRSAGRALSTVAWTTAQWQLIVNPHPAGYRRSGGFTCIPDYRRAAALAELLGLHAPVLYLGHIAVEGPLYNVRRGSTPADGAWKKPLSEHMPTVVSDLRGLGGPYAARADAVEAMYQGRTPYDAEGAWQRPVTELLNAEKDRLNR</sequence>
<feature type="region of interest" description="Disordered" evidence="1">
    <location>
        <begin position="1"/>
        <end position="23"/>
    </location>
</feature>
<evidence type="ECO:0000256" key="1">
    <source>
        <dbReference type="SAM" id="MobiDB-lite"/>
    </source>
</evidence>
<dbReference type="AlphaFoldDB" id="A0AB39R6E5"/>
<dbReference type="SUPFAM" id="SSF55874">
    <property type="entry name" value="ATPase domain of HSP90 chaperone/DNA topoisomerase II/histidine kinase"/>
    <property type="match status" value="1"/>
</dbReference>
<organism evidence="2">
    <name type="scientific">Streptomyces sp. R39</name>
    <dbReference type="NCBI Taxonomy" id="3238631"/>
    <lineage>
        <taxon>Bacteria</taxon>
        <taxon>Bacillati</taxon>
        <taxon>Actinomycetota</taxon>
        <taxon>Actinomycetes</taxon>
        <taxon>Kitasatosporales</taxon>
        <taxon>Streptomycetaceae</taxon>
        <taxon>Streptomyces</taxon>
    </lineage>
</organism>
<accession>A0AB39R6E5</accession>
<geneLocation type="plasmid" evidence="2">
    <name>unnamed1</name>
</geneLocation>
<gene>
    <name evidence="2" type="ORF">AB5J52_48100</name>
</gene>
<reference evidence="2" key="1">
    <citation type="submission" date="2024-07" db="EMBL/GenBank/DDBJ databases">
        <authorList>
            <person name="Yu S.T."/>
        </authorList>
    </citation>
    <scope>NUCLEOTIDE SEQUENCE</scope>
    <source>
        <strain evidence="2">R39</strain>
        <plasmid evidence="2">unnamed1</plasmid>
    </source>
</reference>
<evidence type="ECO:0000313" key="2">
    <source>
        <dbReference type="EMBL" id="XDQ49897.1"/>
    </source>
</evidence>
<dbReference type="EMBL" id="CP163442">
    <property type="protein sequence ID" value="XDQ49897.1"/>
    <property type="molecule type" value="Genomic_DNA"/>
</dbReference>
<dbReference type="RefSeq" id="WP_369228424.1">
    <property type="nucleotide sequence ID" value="NZ_CP163442.1"/>
</dbReference>